<evidence type="ECO:0000313" key="2">
    <source>
        <dbReference type="Proteomes" id="UP000003773"/>
    </source>
</evidence>
<dbReference type="Proteomes" id="UP000003773">
    <property type="component" value="Unassembled WGS sequence"/>
</dbReference>
<accession>A7A413</accession>
<dbReference type="EMBL" id="AAXD02000018">
    <property type="protein sequence ID" value="EDN83646.1"/>
    <property type="molecule type" value="Genomic_DNA"/>
</dbReference>
<gene>
    <name evidence="1" type="ORF">BIFADO_00563</name>
</gene>
<reference evidence="1 2" key="1">
    <citation type="submission" date="2007-04" db="EMBL/GenBank/DDBJ databases">
        <authorList>
            <person name="Fulton L."/>
            <person name="Clifton S."/>
            <person name="Fulton B."/>
            <person name="Xu J."/>
            <person name="Minx P."/>
            <person name="Pepin K.H."/>
            <person name="Johnson M."/>
            <person name="Thiruvilangam P."/>
            <person name="Bhonagiri V."/>
            <person name="Nash W.E."/>
            <person name="Mardis E.R."/>
            <person name="Wilson R.K."/>
        </authorList>
    </citation>
    <scope>NUCLEOTIDE SEQUENCE [LARGE SCALE GENOMIC DNA]</scope>
    <source>
        <strain evidence="1 2">L2-32</strain>
    </source>
</reference>
<organism evidence="1 2">
    <name type="scientific">Bifidobacterium adolescentis L2-32</name>
    <dbReference type="NCBI Taxonomy" id="411481"/>
    <lineage>
        <taxon>Bacteria</taxon>
        <taxon>Bacillati</taxon>
        <taxon>Actinomycetota</taxon>
        <taxon>Actinomycetes</taxon>
        <taxon>Bifidobacteriales</taxon>
        <taxon>Bifidobacteriaceae</taxon>
        <taxon>Bifidobacterium</taxon>
    </lineage>
</organism>
<proteinExistence type="predicted"/>
<dbReference type="AlphaFoldDB" id="A7A413"/>
<protein>
    <submittedName>
        <fullName evidence="1">Uncharacterized protein</fullName>
    </submittedName>
</protein>
<reference evidence="1 2" key="2">
    <citation type="submission" date="2007-05" db="EMBL/GenBank/DDBJ databases">
        <title>Draft genome sequence of Bifidobacterium adolescentis (L2-32).</title>
        <authorList>
            <person name="Sudarsanam P."/>
            <person name="Ley R."/>
            <person name="Guruge J."/>
            <person name="Turnbaugh P.J."/>
            <person name="Mahowald M."/>
            <person name="Liep D."/>
            <person name="Gordon J."/>
        </authorList>
    </citation>
    <scope>NUCLEOTIDE SEQUENCE [LARGE SCALE GENOMIC DNA]</scope>
    <source>
        <strain evidence="1 2">L2-32</strain>
    </source>
</reference>
<name>A7A413_BIFAD</name>
<evidence type="ECO:0000313" key="1">
    <source>
        <dbReference type="EMBL" id="EDN83646.1"/>
    </source>
</evidence>
<sequence>MHNKKEACSEPVYKVQRTLLCLLPSVSPVVFVFNDYLTAII</sequence>
<comment type="caution">
    <text evidence="1">The sequence shown here is derived from an EMBL/GenBank/DDBJ whole genome shotgun (WGS) entry which is preliminary data.</text>
</comment>
<dbReference type="HOGENOM" id="CLU_3266362_0_0_11"/>